<sequence>MDINRSVVESVLACFVVALGCQLTRFFYKTSQLSYLAFLFIRLAICGIVVTSIYYLKRQSDVGELSSVVIGSLLGLWIEN</sequence>
<proteinExistence type="predicted"/>
<evidence type="ECO:0000256" key="1">
    <source>
        <dbReference type="SAM" id="Phobius"/>
    </source>
</evidence>
<keyword evidence="1" id="KW-1133">Transmembrane helix</keyword>
<feature type="transmembrane region" description="Helical" evidence="1">
    <location>
        <begin position="34"/>
        <end position="55"/>
    </location>
</feature>
<dbReference type="Proteomes" id="UP000185860">
    <property type="component" value="Unassembled WGS sequence"/>
</dbReference>
<reference evidence="2 3" key="1">
    <citation type="submission" date="2016-11" db="EMBL/GenBank/DDBJ databases">
        <title>Draft Genome Sequences of Nine Cyanobacterial Strains from Diverse Habitats.</title>
        <authorList>
            <person name="Zhu T."/>
            <person name="Hou S."/>
            <person name="Lu X."/>
            <person name="Hess W.R."/>
        </authorList>
    </citation>
    <scope>NUCLEOTIDE SEQUENCE [LARGE SCALE GENOMIC DNA]</scope>
    <source>
        <strain evidence="2 3">IAM M-71</strain>
    </source>
</reference>
<evidence type="ECO:0000313" key="2">
    <source>
        <dbReference type="EMBL" id="OKH32346.1"/>
    </source>
</evidence>
<accession>A0A1U7I7E4</accession>
<keyword evidence="1" id="KW-0812">Transmembrane</keyword>
<dbReference type="STRING" id="454136.NIES2119_26275"/>
<organism evidence="2 3">
    <name type="scientific">[Phormidium ambiguum] IAM M-71</name>
    <dbReference type="NCBI Taxonomy" id="454136"/>
    <lineage>
        <taxon>Bacteria</taxon>
        <taxon>Bacillati</taxon>
        <taxon>Cyanobacteriota</taxon>
        <taxon>Cyanophyceae</taxon>
        <taxon>Oscillatoriophycideae</taxon>
        <taxon>Aerosakkonematales</taxon>
        <taxon>Aerosakkonemataceae</taxon>
        <taxon>Floridanema</taxon>
    </lineage>
</organism>
<dbReference type="RefSeq" id="WP_073596450.1">
    <property type="nucleotide sequence ID" value="NZ_MRCE01000040.1"/>
</dbReference>
<dbReference type="PROSITE" id="PS51257">
    <property type="entry name" value="PROKAR_LIPOPROTEIN"/>
    <property type="match status" value="1"/>
</dbReference>
<comment type="caution">
    <text evidence="2">The sequence shown here is derived from an EMBL/GenBank/DDBJ whole genome shotgun (WGS) entry which is preliminary data.</text>
</comment>
<dbReference type="EMBL" id="MRCE01000040">
    <property type="protein sequence ID" value="OKH32346.1"/>
    <property type="molecule type" value="Genomic_DNA"/>
</dbReference>
<feature type="transmembrane region" description="Helical" evidence="1">
    <location>
        <begin position="7"/>
        <end position="28"/>
    </location>
</feature>
<name>A0A1U7I7E4_9CYAN</name>
<keyword evidence="1" id="KW-0472">Membrane</keyword>
<protein>
    <submittedName>
        <fullName evidence="2">Uncharacterized protein</fullName>
    </submittedName>
</protein>
<gene>
    <name evidence="2" type="ORF">NIES2119_26275</name>
</gene>
<evidence type="ECO:0000313" key="3">
    <source>
        <dbReference type="Proteomes" id="UP000185860"/>
    </source>
</evidence>
<dbReference type="AlphaFoldDB" id="A0A1U7I7E4"/>